<dbReference type="EMBL" id="CP036339">
    <property type="protein sequence ID" value="QDT74283.1"/>
    <property type="molecule type" value="Genomic_DNA"/>
</dbReference>
<dbReference type="CDD" id="cd00075">
    <property type="entry name" value="HATPase"/>
    <property type="match status" value="1"/>
</dbReference>
<dbReference type="SMART" id="SM00388">
    <property type="entry name" value="HisKA"/>
    <property type="match status" value="1"/>
</dbReference>
<name>A0A517U101_9BACT</name>
<evidence type="ECO:0000256" key="6">
    <source>
        <dbReference type="ARBA" id="ARBA00022777"/>
    </source>
</evidence>
<organism evidence="11 12">
    <name type="scientific">Lacipirellula limnantheis</name>
    <dbReference type="NCBI Taxonomy" id="2528024"/>
    <lineage>
        <taxon>Bacteria</taxon>
        <taxon>Pseudomonadati</taxon>
        <taxon>Planctomycetota</taxon>
        <taxon>Planctomycetia</taxon>
        <taxon>Pirellulales</taxon>
        <taxon>Lacipirellulaceae</taxon>
        <taxon>Lacipirellula</taxon>
    </lineage>
</organism>
<dbReference type="AlphaFoldDB" id="A0A517U101"/>
<accession>A0A517U101</accession>
<evidence type="ECO:0000259" key="10">
    <source>
        <dbReference type="PROSITE" id="PS50109"/>
    </source>
</evidence>
<keyword evidence="9" id="KW-0175">Coiled coil</keyword>
<dbReference type="CDD" id="cd00082">
    <property type="entry name" value="HisKA"/>
    <property type="match status" value="1"/>
</dbReference>
<dbReference type="GO" id="GO:0000155">
    <property type="term" value="F:phosphorelay sensor kinase activity"/>
    <property type="evidence" value="ECO:0007669"/>
    <property type="project" value="InterPro"/>
</dbReference>
<dbReference type="SUPFAM" id="SSF47384">
    <property type="entry name" value="Homodimeric domain of signal transducing histidine kinase"/>
    <property type="match status" value="1"/>
</dbReference>
<evidence type="ECO:0000256" key="8">
    <source>
        <dbReference type="ARBA" id="ARBA00023012"/>
    </source>
</evidence>
<dbReference type="InterPro" id="IPR005467">
    <property type="entry name" value="His_kinase_dom"/>
</dbReference>
<evidence type="ECO:0000313" key="11">
    <source>
        <dbReference type="EMBL" id="QDT74283.1"/>
    </source>
</evidence>
<protein>
    <recommendedName>
        <fullName evidence="2">histidine kinase</fullName>
        <ecNumber evidence="2">2.7.13.3</ecNumber>
    </recommendedName>
</protein>
<dbReference type="Pfam" id="PF02518">
    <property type="entry name" value="HATPase_c"/>
    <property type="match status" value="1"/>
</dbReference>
<evidence type="ECO:0000256" key="3">
    <source>
        <dbReference type="ARBA" id="ARBA00022553"/>
    </source>
</evidence>
<keyword evidence="6" id="KW-0418">Kinase</keyword>
<keyword evidence="7" id="KW-0067">ATP-binding</keyword>
<dbReference type="PROSITE" id="PS50109">
    <property type="entry name" value="HIS_KIN"/>
    <property type="match status" value="1"/>
</dbReference>
<dbReference type="InterPro" id="IPR003594">
    <property type="entry name" value="HATPase_dom"/>
</dbReference>
<sequence length="297" mass="32442">MHNLKLHLEDDEPNEALPGVVDGAGADEPSLAAILEAWNDATLRLQQTHETLQGEVARLTDELAKKDQELARQTRLADLGRMASHVAHEVRNSLVPVNLYMSLLRRRLSDDSGSLDVLAKVEAGFTALDATVNDLLSFTAHREPQWRSFILPDLVEEIFDSLAPQLEAQRIDVSIDVPPNTVVTADREMMRRAILNLVLNAVDVMPRGGELVVTSYQRRGGLELEVADSGPGLSEDDRRRIFDPFFTTKATGTGLGLSIVNRIVEAHGGRVTAMNCPEGGAAFTIELPPRRAMGVAA</sequence>
<dbReference type="InterPro" id="IPR036890">
    <property type="entry name" value="HATPase_C_sf"/>
</dbReference>
<dbReference type="PANTHER" id="PTHR43065">
    <property type="entry name" value="SENSOR HISTIDINE KINASE"/>
    <property type="match status" value="1"/>
</dbReference>
<evidence type="ECO:0000256" key="2">
    <source>
        <dbReference type="ARBA" id="ARBA00012438"/>
    </source>
</evidence>
<keyword evidence="3" id="KW-0597">Phosphoprotein</keyword>
<feature type="domain" description="Histidine kinase" evidence="10">
    <location>
        <begin position="85"/>
        <end position="291"/>
    </location>
</feature>
<dbReference type="Gene3D" id="1.10.287.130">
    <property type="match status" value="1"/>
</dbReference>
<gene>
    <name evidence="11" type="primary">zraS_2</name>
    <name evidence="11" type="ORF">I41_34780</name>
</gene>
<dbReference type="GO" id="GO:0005524">
    <property type="term" value="F:ATP binding"/>
    <property type="evidence" value="ECO:0007669"/>
    <property type="project" value="UniProtKB-KW"/>
</dbReference>
<dbReference type="RefSeq" id="WP_145434050.1">
    <property type="nucleotide sequence ID" value="NZ_CP036339.1"/>
</dbReference>
<dbReference type="PRINTS" id="PR00344">
    <property type="entry name" value="BCTRLSENSOR"/>
</dbReference>
<evidence type="ECO:0000256" key="1">
    <source>
        <dbReference type="ARBA" id="ARBA00000085"/>
    </source>
</evidence>
<dbReference type="SUPFAM" id="SSF55874">
    <property type="entry name" value="ATPase domain of HSP90 chaperone/DNA topoisomerase II/histidine kinase"/>
    <property type="match status" value="1"/>
</dbReference>
<keyword evidence="4 11" id="KW-0808">Transferase</keyword>
<keyword evidence="8" id="KW-0902">Two-component regulatory system</keyword>
<keyword evidence="5" id="KW-0547">Nucleotide-binding</keyword>
<dbReference type="EC" id="2.7.13.3" evidence="2"/>
<dbReference type="SMART" id="SM00387">
    <property type="entry name" value="HATPase_c"/>
    <property type="match status" value="1"/>
</dbReference>
<dbReference type="InterPro" id="IPR036097">
    <property type="entry name" value="HisK_dim/P_sf"/>
</dbReference>
<dbReference type="Gene3D" id="3.30.565.10">
    <property type="entry name" value="Histidine kinase-like ATPase, C-terminal domain"/>
    <property type="match status" value="1"/>
</dbReference>
<evidence type="ECO:0000256" key="7">
    <source>
        <dbReference type="ARBA" id="ARBA00022840"/>
    </source>
</evidence>
<dbReference type="Proteomes" id="UP000317909">
    <property type="component" value="Chromosome"/>
</dbReference>
<evidence type="ECO:0000256" key="5">
    <source>
        <dbReference type="ARBA" id="ARBA00022741"/>
    </source>
</evidence>
<proteinExistence type="predicted"/>
<dbReference type="OrthoDB" id="226486at2"/>
<evidence type="ECO:0000256" key="4">
    <source>
        <dbReference type="ARBA" id="ARBA00022679"/>
    </source>
</evidence>
<comment type="catalytic activity">
    <reaction evidence="1">
        <text>ATP + protein L-histidine = ADP + protein N-phospho-L-histidine.</text>
        <dbReference type="EC" id="2.7.13.3"/>
    </reaction>
</comment>
<feature type="coiled-coil region" evidence="9">
    <location>
        <begin position="49"/>
        <end position="76"/>
    </location>
</feature>
<keyword evidence="12" id="KW-1185">Reference proteome</keyword>
<reference evidence="11 12" key="1">
    <citation type="submission" date="2019-02" db="EMBL/GenBank/DDBJ databases">
        <title>Deep-cultivation of Planctomycetes and their phenomic and genomic characterization uncovers novel biology.</title>
        <authorList>
            <person name="Wiegand S."/>
            <person name="Jogler M."/>
            <person name="Boedeker C."/>
            <person name="Pinto D."/>
            <person name="Vollmers J."/>
            <person name="Rivas-Marin E."/>
            <person name="Kohn T."/>
            <person name="Peeters S.H."/>
            <person name="Heuer A."/>
            <person name="Rast P."/>
            <person name="Oberbeckmann S."/>
            <person name="Bunk B."/>
            <person name="Jeske O."/>
            <person name="Meyerdierks A."/>
            <person name="Storesund J.E."/>
            <person name="Kallscheuer N."/>
            <person name="Luecker S."/>
            <person name="Lage O.M."/>
            <person name="Pohl T."/>
            <person name="Merkel B.J."/>
            <person name="Hornburger P."/>
            <person name="Mueller R.-W."/>
            <person name="Bruemmer F."/>
            <person name="Labrenz M."/>
            <person name="Spormann A.M."/>
            <person name="Op den Camp H."/>
            <person name="Overmann J."/>
            <person name="Amann R."/>
            <person name="Jetten M.S.M."/>
            <person name="Mascher T."/>
            <person name="Medema M.H."/>
            <person name="Devos D.P."/>
            <person name="Kaster A.-K."/>
            <person name="Ovreas L."/>
            <person name="Rohde M."/>
            <person name="Galperin M.Y."/>
            <person name="Jogler C."/>
        </authorList>
    </citation>
    <scope>NUCLEOTIDE SEQUENCE [LARGE SCALE GENOMIC DNA]</scope>
    <source>
        <strain evidence="11 12">I41</strain>
    </source>
</reference>
<dbReference type="KEGG" id="llh:I41_34780"/>
<evidence type="ECO:0000256" key="9">
    <source>
        <dbReference type="SAM" id="Coils"/>
    </source>
</evidence>
<dbReference type="InterPro" id="IPR003661">
    <property type="entry name" value="HisK_dim/P_dom"/>
</dbReference>
<dbReference type="PANTHER" id="PTHR43065:SF10">
    <property type="entry name" value="PEROXIDE STRESS-ACTIVATED HISTIDINE KINASE MAK3"/>
    <property type="match status" value="1"/>
</dbReference>
<dbReference type="InterPro" id="IPR004358">
    <property type="entry name" value="Sig_transdc_His_kin-like_C"/>
</dbReference>
<evidence type="ECO:0000313" key="12">
    <source>
        <dbReference type="Proteomes" id="UP000317909"/>
    </source>
</evidence>